<proteinExistence type="predicted"/>
<dbReference type="EMBL" id="DF830111">
    <property type="protein sequence ID" value="GAK68152.1"/>
    <property type="molecule type" value="Genomic_DNA"/>
</dbReference>
<gene>
    <name evidence="2" type="ORF">PAN0_044d6387</name>
</gene>
<dbReference type="RefSeq" id="XP_014653650.1">
    <property type="nucleotide sequence ID" value="XM_014798164.1"/>
</dbReference>
<dbReference type="AlphaFoldDB" id="A0A081CNA6"/>
<keyword evidence="3" id="KW-1185">Reference proteome</keyword>
<dbReference type="GeneID" id="26307199"/>
<dbReference type="HOGENOM" id="CLU_1348752_0_0_1"/>
<reference evidence="2" key="1">
    <citation type="submission" date="2014-07" db="EMBL/GenBank/DDBJ databases">
        <title>Draft genome sequence of the yeast Pseudozyma antarctica JCM 10317 known as a producer of lipase B which used in a wide range of industrial applications.</title>
        <authorList>
            <person name="Morita T."/>
            <person name="Saika A."/>
            <person name="Koike H."/>
        </authorList>
    </citation>
    <scope>NUCLEOTIDE SEQUENCE</scope>
    <source>
        <strain evidence="2">JCM 10317</strain>
    </source>
</reference>
<sequence>MRITSAPLCPSATHRPALYGLDHFPGEQQQQQYEPRSRVLRGWPAIRISYVEIQGTGWPLAESEPGLFWLGPYHPNARSLGEPRVCWRSTRRLDWLFDNTSLDWVCTPTSVRAIAAIRPEDPPNTLPMKLVMKVLHPLRLPLCSDNGMHDLPGGASMLGFKACLGPACDCGVARDALKRQSSPDLDCDWDHESAPRDDATDQC</sequence>
<evidence type="ECO:0000256" key="1">
    <source>
        <dbReference type="SAM" id="MobiDB-lite"/>
    </source>
</evidence>
<feature type="region of interest" description="Disordered" evidence="1">
    <location>
        <begin position="181"/>
        <end position="203"/>
    </location>
</feature>
<organism evidence="2">
    <name type="scientific">Pseudozyma antarctica</name>
    <name type="common">Yeast</name>
    <name type="synonym">Candida antarctica</name>
    <dbReference type="NCBI Taxonomy" id="84753"/>
    <lineage>
        <taxon>Eukaryota</taxon>
        <taxon>Fungi</taxon>
        <taxon>Dikarya</taxon>
        <taxon>Basidiomycota</taxon>
        <taxon>Ustilaginomycotina</taxon>
        <taxon>Ustilaginomycetes</taxon>
        <taxon>Ustilaginales</taxon>
        <taxon>Ustilaginaceae</taxon>
        <taxon>Moesziomyces</taxon>
    </lineage>
</organism>
<protein>
    <submittedName>
        <fullName evidence="2">Uncharacterized protein</fullName>
    </submittedName>
</protein>
<evidence type="ECO:0000313" key="2">
    <source>
        <dbReference type="EMBL" id="GAK68152.1"/>
    </source>
</evidence>
<accession>A0A081CNA6</accession>
<evidence type="ECO:0000313" key="3">
    <source>
        <dbReference type="Proteomes" id="UP000053758"/>
    </source>
</evidence>
<dbReference type="Proteomes" id="UP000053758">
    <property type="component" value="Unassembled WGS sequence"/>
</dbReference>
<name>A0A081CNA6_PSEA2</name>
<feature type="compositionally biased region" description="Basic and acidic residues" evidence="1">
    <location>
        <begin position="188"/>
        <end position="203"/>
    </location>
</feature>